<evidence type="ECO:0000313" key="2">
    <source>
        <dbReference type="RefSeq" id="XP_016433307.1"/>
    </source>
</evidence>
<dbReference type="InterPro" id="IPR017451">
    <property type="entry name" value="F-box-assoc_interact_dom"/>
</dbReference>
<keyword evidence="1" id="KW-1185">Reference proteome</keyword>
<dbReference type="KEGG" id="nta:107759805"/>
<dbReference type="PaxDb" id="4097-A0A1S3X084"/>
<evidence type="ECO:0000313" key="1">
    <source>
        <dbReference type="Proteomes" id="UP000790787"/>
    </source>
</evidence>
<dbReference type="Pfam" id="PF07734">
    <property type="entry name" value="FBA_1"/>
    <property type="match status" value="1"/>
</dbReference>
<sequence length="186" mass="21224">MIEVYSLKASSWSTIQGFNSGYINGKLVVFANGALHWEECYRHRLSASWEIVTLDLAAERFEKIALPIYEDGCIYWTLGVSRGYLVACCNYDEPNRADLWVMKEYSIEKSWTKLVTISSPVDCRGYISPLFAEENGVEVLLKLGGEISLYNSRNGSFKRLHSYLSGDFLEFQVATYFESFASSHFE</sequence>
<organism evidence="1 2">
    <name type="scientific">Nicotiana tabacum</name>
    <name type="common">Common tobacco</name>
    <dbReference type="NCBI Taxonomy" id="4097"/>
    <lineage>
        <taxon>Eukaryota</taxon>
        <taxon>Viridiplantae</taxon>
        <taxon>Streptophyta</taxon>
        <taxon>Embryophyta</taxon>
        <taxon>Tracheophyta</taxon>
        <taxon>Spermatophyta</taxon>
        <taxon>Magnoliopsida</taxon>
        <taxon>eudicotyledons</taxon>
        <taxon>Gunneridae</taxon>
        <taxon>Pentapetalae</taxon>
        <taxon>asterids</taxon>
        <taxon>lamiids</taxon>
        <taxon>Solanales</taxon>
        <taxon>Solanaceae</taxon>
        <taxon>Nicotianoideae</taxon>
        <taxon>Nicotianeae</taxon>
        <taxon>Nicotiana</taxon>
    </lineage>
</organism>
<dbReference type="OrthoDB" id="591557at2759"/>
<dbReference type="PANTHER" id="PTHR31672:SF13">
    <property type="entry name" value="F-BOX PROTEIN CPR30-LIKE"/>
    <property type="match status" value="1"/>
</dbReference>
<dbReference type="InterPro" id="IPR006527">
    <property type="entry name" value="F-box-assoc_dom_typ1"/>
</dbReference>
<dbReference type="NCBIfam" id="TIGR01640">
    <property type="entry name" value="F_box_assoc_1"/>
    <property type="match status" value="1"/>
</dbReference>
<gene>
    <name evidence="2" type="primary">LOC107759805</name>
</gene>
<dbReference type="AlphaFoldDB" id="A0A1S3X084"/>
<proteinExistence type="predicted"/>
<dbReference type="GeneID" id="107759805"/>
<dbReference type="RefSeq" id="XP_016433307.1">
    <property type="nucleotide sequence ID" value="XM_016577821.1"/>
</dbReference>
<name>A0A1S3X084_TOBAC</name>
<reference evidence="2" key="2">
    <citation type="submission" date="2025-08" db="UniProtKB">
        <authorList>
            <consortium name="RefSeq"/>
        </authorList>
    </citation>
    <scope>IDENTIFICATION</scope>
</reference>
<dbReference type="Proteomes" id="UP000790787">
    <property type="component" value="Chromosome 7"/>
</dbReference>
<accession>A0A1S3X084</accession>
<dbReference type="PANTHER" id="PTHR31672">
    <property type="entry name" value="BNACNNG10540D PROTEIN"/>
    <property type="match status" value="1"/>
</dbReference>
<protein>
    <submittedName>
        <fullName evidence="2">F-box/kelch-repeat protein At3g23880-like</fullName>
    </submittedName>
</protein>
<reference evidence="1" key="1">
    <citation type="journal article" date="2014" name="Nat. Commun.">
        <title>The tobacco genome sequence and its comparison with those of tomato and potato.</title>
        <authorList>
            <person name="Sierro N."/>
            <person name="Battey J.N."/>
            <person name="Ouadi S."/>
            <person name="Bakaher N."/>
            <person name="Bovet L."/>
            <person name="Willig A."/>
            <person name="Goepfert S."/>
            <person name="Peitsch M.C."/>
            <person name="Ivanov N.V."/>
        </authorList>
    </citation>
    <scope>NUCLEOTIDE SEQUENCE [LARGE SCALE GENOMIC DNA]</scope>
</reference>
<dbReference type="InterPro" id="IPR050796">
    <property type="entry name" value="SCF_F-box_component"/>
</dbReference>